<keyword evidence="5" id="KW-0234">DNA repair</keyword>
<dbReference type="Gene3D" id="1.10.20.10">
    <property type="entry name" value="Histone, subunit A"/>
    <property type="match status" value="1"/>
</dbReference>
<keyword evidence="3" id="KW-0227">DNA damage</keyword>
<keyword evidence="4" id="KW-0238">DNA-binding</keyword>
<dbReference type="GO" id="GO:0000712">
    <property type="term" value="P:resolution of meiotic recombination intermediates"/>
    <property type="evidence" value="ECO:0007669"/>
    <property type="project" value="TreeGrafter"/>
</dbReference>
<evidence type="ECO:0000313" key="7">
    <source>
        <dbReference type="EMBL" id="CCK69485.1"/>
    </source>
</evidence>
<accession>J7R3U2</accession>
<dbReference type="OMA" id="VPMIQKY"/>
<evidence type="ECO:0000256" key="5">
    <source>
        <dbReference type="ARBA" id="ARBA00023204"/>
    </source>
</evidence>
<dbReference type="GO" id="GO:0031297">
    <property type="term" value="P:replication fork processing"/>
    <property type="evidence" value="ECO:0007669"/>
    <property type="project" value="TreeGrafter"/>
</dbReference>
<dbReference type="GO" id="GO:0003677">
    <property type="term" value="F:DNA binding"/>
    <property type="evidence" value="ECO:0007669"/>
    <property type="project" value="UniProtKB-KW"/>
</dbReference>
<dbReference type="PANTHER" id="PTHR28680:SF1">
    <property type="entry name" value="CENTROMERE PROTEIN X"/>
    <property type="match status" value="1"/>
</dbReference>
<sequence>MSAPGSIQISRETLSRILTQSFKNKSTTIDDQALTSVQKYVETYVQEIILRSLENKDLGVNPAELTERDIERILGLLLLDMP</sequence>
<dbReference type="GO" id="GO:0006281">
    <property type="term" value="P:DNA repair"/>
    <property type="evidence" value="ECO:0007669"/>
    <property type="project" value="UniProtKB-KW"/>
</dbReference>
<reference evidence="7 8" key="1">
    <citation type="journal article" date="2011" name="Proc. Natl. Acad. Sci. U.S.A.">
        <title>Evolutionary erosion of yeast sex chromosomes by mating-type switching accidents.</title>
        <authorList>
            <person name="Gordon J.L."/>
            <person name="Armisen D."/>
            <person name="Proux-Wera E."/>
            <person name="Oheigeartaigh S.S."/>
            <person name="Byrne K.P."/>
            <person name="Wolfe K.H."/>
        </authorList>
    </citation>
    <scope>NUCLEOTIDE SEQUENCE [LARGE SCALE GENOMIC DNA]</scope>
    <source>
        <strain evidence="8">ATCC MYA-139 / BCRC 22969 / CBS 8797 / CCRC 22969 / KCTC 17520 / NBRC 10181 / NCYC 3082</strain>
    </source>
</reference>
<organism evidence="7 8">
    <name type="scientific">Huiozyma naganishii (strain ATCC MYA-139 / BCRC 22969 / CBS 8797 / KCTC 17520 / NBRC 10181 / NCYC 3082 / Yp74L-3)</name>
    <name type="common">Yeast</name>
    <name type="synonym">Kazachstania naganishii</name>
    <dbReference type="NCBI Taxonomy" id="1071383"/>
    <lineage>
        <taxon>Eukaryota</taxon>
        <taxon>Fungi</taxon>
        <taxon>Dikarya</taxon>
        <taxon>Ascomycota</taxon>
        <taxon>Saccharomycotina</taxon>
        <taxon>Saccharomycetes</taxon>
        <taxon>Saccharomycetales</taxon>
        <taxon>Saccharomycetaceae</taxon>
        <taxon>Huiozyma</taxon>
    </lineage>
</organism>
<dbReference type="HOGENOM" id="CLU_113787_0_0_1"/>
<dbReference type="GO" id="GO:0046982">
    <property type="term" value="F:protein heterodimerization activity"/>
    <property type="evidence" value="ECO:0007669"/>
    <property type="project" value="InterPro"/>
</dbReference>
<dbReference type="KEGG" id="kng:KNAG_0C03810"/>
<dbReference type="InterPro" id="IPR018552">
    <property type="entry name" value="CENP-X"/>
</dbReference>
<evidence type="ECO:0000256" key="2">
    <source>
        <dbReference type="ARBA" id="ARBA00009359"/>
    </source>
</evidence>
<dbReference type="eggNOG" id="ENOG502S826">
    <property type="taxonomic scope" value="Eukaryota"/>
</dbReference>
<proteinExistence type="inferred from homology"/>
<dbReference type="EMBL" id="HE978316">
    <property type="protein sequence ID" value="CCK69485.1"/>
    <property type="molecule type" value="Genomic_DNA"/>
</dbReference>
<dbReference type="GO" id="GO:0071821">
    <property type="term" value="C:FANCM-MHF complex"/>
    <property type="evidence" value="ECO:0007669"/>
    <property type="project" value="EnsemblFungi"/>
</dbReference>
<evidence type="ECO:0000256" key="1">
    <source>
        <dbReference type="ARBA" id="ARBA00004123"/>
    </source>
</evidence>
<dbReference type="InterPro" id="IPR009072">
    <property type="entry name" value="Histone-fold"/>
</dbReference>
<gene>
    <name evidence="7" type="primary">KNAG0C03810</name>
    <name evidence="7" type="ordered locus">KNAG_0C03810</name>
</gene>
<evidence type="ECO:0008006" key="9">
    <source>
        <dbReference type="Google" id="ProtNLM"/>
    </source>
</evidence>
<dbReference type="RefSeq" id="XP_022463731.1">
    <property type="nucleotide sequence ID" value="XM_022607101.1"/>
</dbReference>
<dbReference type="Pfam" id="PF09415">
    <property type="entry name" value="CENP-X"/>
    <property type="match status" value="1"/>
</dbReference>
<evidence type="ECO:0000313" key="8">
    <source>
        <dbReference type="Proteomes" id="UP000006310"/>
    </source>
</evidence>
<dbReference type="OrthoDB" id="2500381at2759"/>
<reference evidence="8" key="2">
    <citation type="submission" date="2012-08" db="EMBL/GenBank/DDBJ databases">
        <title>Genome sequence of Kazachstania naganishii.</title>
        <authorList>
            <person name="Gordon J.L."/>
            <person name="Armisen D."/>
            <person name="Proux-Wera E."/>
            <person name="OhEigeartaigh S.S."/>
            <person name="Byrne K.P."/>
            <person name="Wolfe K.H."/>
        </authorList>
    </citation>
    <scope>NUCLEOTIDE SEQUENCE [LARGE SCALE GENOMIC DNA]</scope>
    <source>
        <strain evidence="8">ATCC MYA-139 / BCRC 22969 / CBS 8797 / CCRC 22969 / KCTC 17520 / NBRC 10181 / NCYC 3082</strain>
    </source>
</reference>
<dbReference type="Proteomes" id="UP000006310">
    <property type="component" value="Chromosome 3"/>
</dbReference>
<dbReference type="AlphaFoldDB" id="J7R3U2"/>
<comment type="similarity">
    <text evidence="2">Belongs to the CENP-X/MHF2 family.</text>
</comment>
<evidence type="ECO:0000256" key="4">
    <source>
        <dbReference type="ARBA" id="ARBA00023125"/>
    </source>
</evidence>
<dbReference type="CDD" id="cd22921">
    <property type="entry name" value="HFD_CENP-X"/>
    <property type="match status" value="1"/>
</dbReference>
<comment type="subcellular location">
    <subcellularLocation>
        <location evidence="1">Nucleus</location>
    </subcellularLocation>
</comment>
<evidence type="ECO:0000256" key="6">
    <source>
        <dbReference type="ARBA" id="ARBA00023242"/>
    </source>
</evidence>
<keyword evidence="8" id="KW-1185">Reference proteome</keyword>
<keyword evidence="6" id="KW-0539">Nucleus</keyword>
<dbReference type="GO" id="GO:0051382">
    <property type="term" value="P:kinetochore assembly"/>
    <property type="evidence" value="ECO:0007669"/>
    <property type="project" value="InterPro"/>
</dbReference>
<protein>
    <recommendedName>
        <fullName evidence="9">MHF histone-fold complex subunit 1</fullName>
    </recommendedName>
</protein>
<dbReference type="PANTHER" id="PTHR28680">
    <property type="entry name" value="CENTROMERE PROTEIN X"/>
    <property type="match status" value="1"/>
</dbReference>
<dbReference type="GeneID" id="34525165"/>
<evidence type="ECO:0000256" key="3">
    <source>
        <dbReference type="ARBA" id="ARBA00022763"/>
    </source>
</evidence>
<name>J7R3U2_HUIN7</name>